<dbReference type="RefSeq" id="WP_157422534.1">
    <property type="nucleotide sequence ID" value="NZ_BAAANI010000002.1"/>
</dbReference>
<feature type="region of interest" description="Disordered" evidence="1">
    <location>
        <begin position="34"/>
        <end position="60"/>
    </location>
</feature>
<feature type="chain" id="PRO_5046201229" evidence="2">
    <location>
        <begin position="28"/>
        <end position="201"/>
    </location>
</feature>
<proteinExistence type="predicted"/>
<dbReference type="EMBL" id="JBHMBL010000002">
    <property type="protein sequence ID" value="MFB9642767.1"/>
    <property type="molecule type" value="Genomic_DNA"/>
</dbReference>
<sequence>MPRLHRLPRLRSTGLALAVAASALVLAGCAAPASPTDEPSASATDPAGEPGASEAPAEPPVPFEIACDELLSADDVYAFNPNFGAAPGYEPAADGALGIDEEAGTACGLLNQTSGALIEFGVATPPEGALEQRKNDAALASKPVPTYGTPPEVEGYFTVAGEHGEAQVFSGPYWIVVDSVDFVEPGDAQVLVSSILENLAG</sequence>
<protein>
    <submittedName>
        <fullName evidence="3">Iron ABC transporter ATP-binding protein</fullName>
    </submittedName>
</protein>
<keyword evidence="3" id="KW-0547">Nucleotide-binding</keyword>
<reference evidence="3 4" key="1">
    <citation type="submission" date="2024-09" db="EMBL/GenBank/DDBJ databases">
        <authorList>
            <person name="Sun Q."/>
            <person name="Mori K."/>
        </authorList>
    </citation>
    <scope>NUCLEOTIDE SEQUENCE [LARGE SCALE GENOMIC DNA]</scope>
    <source>
        <strain evidence="3 4">JCM 14321</strain>
    </source>
</reference>
<dbReference type="PROSITE" id="PS51257">
    <property type="entry name" value="PROKAR_LIPOPROTEIN"/>
    <property type="match status" value="1"/>
</dbReference>
<keyword evidence="4" id="KW-1185">Reference proteome</keyword>
<comment type="caution">
    <text evidence="3">The sequence shown here is derived from an EMBL/GenBank/DDBJ whole genome shotgun (WGS) entry which is preliminary data.</text>
</comment>
<feature type="signal peptide" evidence="2">
    <location>
        <begin position="1"/>
        <end position="27"/>
    </location>
</feature>
<organism evidence="3 4">
    <name type="scientific">Agromyces lapidis</name>
    <dbReference type="NCBI Taxonomy" id="279574"/>
    <lineage>
        <taxon>Bacteria</taxon>
        <taxon>Bacillati</taxon>
        <taxon>Actinomycetota</taxon>
        <taxon>Actinomycetes</taxon>
        <taxon>Micrococcales</taxon>
        <taxon>Microbacteriaceae</taxon>
        <taxon>Agromyces</taxon>
    </lineage>
</organism>
<evidence type="ECO:0000313" key="3">
    <source>
        <dbReference type="EMBL" id="MFB9642767.1"/>
    </source>
</evidence>
<keyword evidence="2" id="KW-0732">Signal</keyword>
<evidence type="ECO:0000256" key="1">
    <source>
        <dbReference type="SAM" id="MobiDB-lite"/>
    </source>
</evidence>
<keyword evidence="3" id="KW-0067">ATP-binding</keyword>
<dbReference type="GO" id="GO:0005524">
    <property type="term" value="F:ATP binding"/>
    <property type="evidence" value="ECO:0007669"/>
    <property type="project" value="UniProtKB-KW"/>
</dbReference>
<evidence type="ECO:0000313" key="4">
    <source>
        <dbReference type="Proteomes" id="UP001589667"/>
    </source>
</evidence>
<name>A0ABV5SRF3_9MICO</name>
<accession>A0ABV5SRF3</accession>
<gene>
    <name evidence="3" type="ORF">ACFFQV_10750</name>
</gene>
<dbReference type="Proteomes" id="UP001589667">
    <property type="component" value="Unassembled WGS sequence"/>
</dbReference>
<feature type="compositionally biased region" description="Low complexity" evidence="1">
    <location>
        <begin position="46"/>
        <end position="56"/>
    </location>
</feature>
<evidence type="ECO:0000256" key="2">
    <source>
        <dbReference type="SAM" id="SignalP"/>
    </source>
</evidence>